<reference evidence="5 6" key="1">
    <citation type="submission" date="2019-09" db="EMBL/GenBank/DDBJ databases">
        <title>Isolation and complete genome sequencing of Methylocystis species.</title>
        <authorList>
            <person name="Rumah B.L."/>
            <person name="Stead C.E."/>
            <person name="Stevens B.C."/>
            <person name="Minton N.P."/>
            <person name="Grosse-Honebrink A."/>
            <person name="Zhang Y."/>
        </authorList>
    </citation>
    <scope>NUCLEOTIDE SEQUENCE [LARGE SCALE GENOMIC DNA]</scope>
    <source>
        <strain evidence="5 6">BRCS2</strain>
    </source>
</reference>
<dbReference type="Gene3D" id="3.40.50.2300">
    <property type="match status" value="1"/>
</dbReference>
<dbReference type="Pfam" id="PF00072">
    <property type="entry name" value="Response_reg"/>
    <property type="match status" value="1"/>
</dbReference>
<keyword evidence="2" id="KW-0902">Two-component regulatory system</keyword>
<gene>
    <name evidence="5" type="ORF">F7D14_13925</name>
</gene>
<evidence type="ECO:0000313" key="5">
    <source>
        <dbReference type="EMBL" id="QGM98463.1"/>
    </source>
</evidence>
<evidence type="ECO:0000256" key="3">
    <source>
        <dbReference type="PROSITE-ProRule" id="PRU00169"/>
    </source>
</evidence>
<dbReference type="PROSITE" id="PS50110">
    <property type="entry name" value="RESPONSE_REGULATORY"/>
    <property type="match status" value="1"/>
</dbReference>
<keyword evidence="1 3" id="KW-0597">Phosphoprotein</keyword>
<dbReference type="PANTHER" id="PTHR45339:SF1">
    <property type="entry name" value="HYBRID SIGNAL TRANSDUCTION HISTIDINE KINASE J"/>
    <property type="match status" value="1"/>
</dbReference>
<proteinExistence type="predicted"/>
<dbReference type="SUPFAM" id="SSF52172">
    <property type="entry name" value="CheY-like"/>
    <property type="match status" value="1"/>
</dbReference>
<feature type="domain" description="Response regulatory" evidence="4">
    <location>
        <begin position="1"/>
        <end position="101"/>
    </location>
</feature>
<dbReference type="SMART" id="SM00448">
    <property type="entry name" value="REC"/>
    <property type="match status" value="1"/>
</dbReference>
<evidence type="ECO:0000256" key="1">
    <source>
        <dbReference type="ARBA" id="ARBA00022553"/>
    </source>
</evidence>
<evidence type="ECO:0000313" key="6">
    <source>
        <dbReference type="Proteomes" id="UP000422569"/>
    </source>
</evidence>
<name>A0A6B8MB12_9HYPH</name>
<dbReference type="PANTHER" id="PTHR45339">
    <property type="entry name" value="HYBRID SIGNAL TRANSDUCTION HISTIDINE KINASE J"/>
    <property type="match status" value="1"/>
</dbReference>
<dbReference type="AlphaFoldDB" id="A0A6B8MB12"/>
<keyword evidence="6" id="KW-1185">Reference proteome</keyword>
<evidence type="ECO:0000259" key="4">
    <source>
        <dbReference type="PROSITE" id="PS50110"/>
    </source>
</evidence>
<dbReference type="KEGG" id="mpar:F7D14_13925"/>
<organism evidence="5 6">
    <name type="scientific">Methylocystis parvus</name>
    <dbReference type="NCBI Taxonomy" id="134"/>
    <lineage>
        <taxon>Bacteria</taxon>
        <taxon>Pseudomonadati</taxon>
        <taxon>Pseudomonadota</taxon>
        <taxon>Alphaproteobacteria</taxon>
        <taxon>Hyphomicrobiales</taxon>
        <taxon>Methylocystaceae</taxon>
        <taxon>Methylocystis</taxon>
    </lineage>
</organism>
<dbReference type="Proteomes" id="UP000422569">
    <property type="component" value="Chromosome"/>
</dbReference>
<protein>
    <submittedName>
        <fullName evidence="5">Response regulator</fullName>
    </submittedName>
</protein>
<dbReference type="GO" id="GO:0000160">
    <property type="term" value="P:phosphorelay signal transduction system"/>
    <property type="evidence" value="ECO:0007669"/>
    <property type="project" value="UniProtKB-KW"/>
</dbReference>
<evidence type="ECO:0000256" key="2">
    <source>
        <dbReference type="ARBA" id="ARBA00023012"/>
    </source>
</evidence>
<dbReference type="EMBL" id="CP044331">
    <property type="protein sequence ID" value="QGM98463.1"/>
    <property type="molecule type" value="Genomic_DNA"/>
</dbReference>
<dbReference type="InterPro" id="IPR001789">
    <property type="entry name" value="Sig_transdc_resp-reg_receiver"/>
</dbReference>
<sequence length="104" mass="11193">MLLNSIGVETQVAYSGPEALDAVPEYKPDVVFLDLGMPRMDGCETARRIRATTIGAEIPLIALSGWGRSEDREITSKAGFSHHFVKPIALDALRQVLAPESIGG</sequence>
<accession>A0A6B8MB12</accession>
<dbReference type="InterPro" id="IPR011006">
    <property type="entry name" value="CheY-like_superfamily"/>
</dbReference>
<feature type="modified residue" description="4-aspartylphosphate" evidence="3">
    <location>
        <position position="34"/>
    </location>
</feature>